<keyword evidence="1" id="KW-0812">Transmembrane</keyword>
<dbReference type="EMBL" id="LAZR01005808">
    <property type="protein sequence ID" value="KKM96980.1"/>
    <property type="molecule type" value="Genomic_DNA"/>
</dbReference>
<keyword evidence="1" id="KW-0472">Membrane</keyword>
<evidence type="ECO:0000313" key="2">
    <source>
        <dbReference type="EMBL" id="KKM96980.1"/>
    </source>
</evidence>
<evidence type="ECO:0000256" key="1">
    <source>
        <dbReference type="SAM" id="Phobius"/>
    </source>
</evidence>
<proteinExistence type="predicted"/>
<name>A0A0F9P7G2_9ZZZZ</name>
<reference evidence="2" key="1">
    <citation type="journal article" date="2015" name="Nature">
        <title>Complex archaea that bridge the gap between prokaryotes and eukaryotes.</title>
        <authorList>
            <person name="Spang A."/>
            <person name="Saw J.H."/>
            <person name="Jorgensen S.L."/>
            <person name="Zaremba-Niedzwiedzka K."/>
            <person name="Martijn J."/>
            <person name="Lind A.E."/>
            <person name="van Eijk R."/>
            <person name="Schleper C."/>
            <person name="Guy L."/>
            <person name="Ettema T.J."/>
        </authorList>
    </citation>
    <scope>NUCLEOTIDE SEQUENCE</scope>
</reference>
<gene>
    <name evidence="2" type="ORF">LCGC14_1172680</name>
</gene>
<organism evidence="2">
    <name type="scientific">marine sediment metagenome</name>
    <dbReference type="NCBI Taxonomy" id="412755"/>
    <lineage>
        <taxon>unclassified sequences</taxon>
        <taxon>metagenomes</taxon>
        <taxon>ecological metagenomes</taxon>
    </lineage>
</organism>
<accession>A0A0F9P7G2</accession>
<dbReference type="AlphaFoldDB" id="A0A0F9P7G2"/>
<feature type="transmembrane region" description="Helical" evidence="1">
    <location>
        <begin position="126"/>
        <end position="148"/>
    </location>
</feature>
<sequence>MRLPDKEDLKCYVFIIISIFLLTLATFYFQYVIRFTLLVFFYWYISIPLIIISSSSIDFLSRRVRIKNAYESINSVEVQESFRKLSGEYPLKNGQLTKAYRKWLIQKVESPKYKIKRRSRASPKDIKGLIVLIILLIVIIFVFLIIYAEIFPDYRLPIAW</sequence>
<comment type="caution">
    <text evidence="2">The sequence shown here is derived from an EMBL/GenBank/DDBJ whole genome shotgun (WGS) entry which is preliminary data.</text>
</comment>
<keyword evidence="1" id="KW-1133">Transmembrane helix</keyword>
<protein>
    <submittedName>
        <fullName evidence="2">Uncharacterized protein</fullName>
    </submittedName>
</protein>
<feature type="transmembrane region" description="Helical" evidence="1">
    <location>
        <begin position="12"/>
        <end position="33"/>
    </location>
</feature>
<feature type="transmembrane region" description="Helical" evidence="1">
    <location>
        <begin position="39"/>
        <end position="60"/>
    </location>
</feature>